<protein>
    <submittedName>
        <fullName evidence="2">Uncharacterized protein</fullName>
    </submittedName>
</protein>
<keyword evidence="1" id="KW-0175">Coiled coil</keyword>
<evidence type="ECO:0000313" key="2">
    <source>
        <dbReference type="EMBL" id="KDP34892.1"/>
    </source>
</evidence>
<dbReference type="AlphaFoldDB" id="A0A067KFI9"/>
<organism evidence="2 3">
    <name type="scientific">Jatropha curcas</name>
    <name type="common">Barbados nut</name>
    <dbReference type="NCBI Taxonomy" id="180498"/>
    <lineage>
        <taxon>Eukaryota</taxon>
        <taxon>Viridiplantae</taxon>
        <taxon>Streptophyta</taxon>
        <taxon>Embryophyta</taxon>
        <taxon>Tracheophyta</taxon>
        <taxon>Spermatophyta</taxon>
        <taxon>Magnoliopsida</taxon>
        <taxon>eudicotyledons</taxon>
        <taxon>Gunneridae</taxon>
        <taxon>Pentapetalae</taxon>
        <taxon>rosids</taxon>
        <taxon>fabids</taxon>
        <taxon>Malpighiales</taxon>
        <taxon>Euphorbiaceae</taxon>
        <taxon>Crotonoideae</taxon>
        <taxon>Jatropheae</taxon>
        <taxon>Jatropha</taxon>
    </lineage>
</organism>
<name>A0A067KFI9_JATCU</name>
<dbReference type="Proteomes" id="UP000027138">
    <property type="component" value="Unassembled WGS sequence"/>
</dbReference>
<gene>
    <name evidence="2" type="ORF">JCGZ_09180</name>
</gene>
<feature type="coiled-coil region" evidence="1">
    <location>
        <begin position="88"/>
        <end position="115"/>
    </location>
</feature>
<dbReference type="EMBL" id="KK914502">
    <property type="protein sequence ID" value="KDP34892.1"/>
    <property type="molecule type" value="Genomic_DNA"/>
</dbReference>
<reference evidence="2 3" key="1">
    <citation type="journal article" date="2014" name="PLoS ONE">
        <title>Global Analysis of Gene Expression Profiles in Physic Nut (Jatropha curcas L.) Seedlings Exposed to Salt Stress.</title>
        <authorList>
            <person name="Zhang L."/>
            <person name="Zhang C."/>
            <person name="Wu P."/>
            <person name="Chen Y."/>
            <person name="Li M."/>
            <person name="Jiang H."/>
            <person name="Wu G."/>
        </authorList>
    </citation>
    <scope>NUCLEOTIDE SEQUENCE [LARGE SCALE GENOMIC DNA]</scope>
    <source>
        <strain evidence="3">cv. GZQX0401</strain>
        <tissue evidence="2">Young leaves</tissue>
    </source>
</reference>
<sequence>MHLRPILRQCSFRRNIARFKFSTKFLRRISDRYALRISDRQWWSQIGRNFAHISILSSIKASRLYCGSASHASAASSGPQPEHSAEEFTALRARVDEQERQLIELRAHVMQLSGQLGAGTSSSDPALATDRDVSTVLQQPLPSSLDPHTADDTLHVHNGGTGYQEEISMQSLVILDGHGRIRPVRWLQNEDECTSAFSTEKQTGEEFLR</sequence>
<evidence type="ECO:0000256" key="1">
    <source>
        <dbReference type="SAM" id="Coils"/>
    </source>
</evidence>
<proteinExistence type="predicted"/>
<keyword evidence="3" id="KW-1185">Reference proteome</keyword>
<accession>A0A067KFI9</accession>
<evidence type="ECO:0000313" key="3">
    <source>
        <dbReference type="Proteomes" id="UP000027138"/>
    </source>
</evidence>